<dbReference type="SMART" id="SM00245">
    <property type="entry name" value="TSPc"/>
    <property type="match status" value="1"/>
</dbReference>
<protein>
    <recommendedName>
        <fullName evidence="2">Tail specific protease domain-containing protein</fullName>
    </recommendedName>
</protein>
<accession>A0A3R9MJH1</accession>
<dbReference type="Pfam" id="PF03572">
    <property type="entry name" value="Peptidase_S41"/>
    <property type="match status" value="1"/>
</dbReference>
<evidence type="ECO:0000256" key="1">
    <source>
        <dbReference type="SAM" id="SignalP"/>
    </source>
</evidence>
<dbReference type="InterPro" id="IPR005151">
    <property type="entry name" value="Tail-specific_protease"/>
</dbReference>
<dbReference type="GO" id="GO:0006508">
    <property type="term" value="P:proteolysis"/>
    <property type="evidence" value="ECO:0007669"/>
    <property type="project" value="InterPro"/>
</dbReference>
<dbReference type="GO" id="GO:0008236">
    <property type="term" value="F:serine-type peptidase activity"/>
    <property type="evidence" value="ECO:0007669"/>
    <property type="project" value="InterPro"/>
</dbReference>
<keyword evidence="1" id="KW-0732">Signal</keyword>
<dbReference type="Proteomes" id="UP000273500">
    <property type="component" value="Unassembled WGS sequence"/>
</dbReference>
<sequence>MKFRFLLPALLALAGPTQAQSVAPAGQPAAAALSLPEQSFEQFWQGFRDQYAFFPLKQVDWDAMYRTYRPRVSAQTPPDSLVQLLRRMVEPLHDGHITISRGETILFKGESRRNAFKQTFKAVQLEFWRVATQQLQAAGFGPLKGLGPDFKGKQPIYFSRSGTVGYLHLTRCFADVTGALGTDAQERKDQQRLEKLFSQALQQLQGCQTLILDVRDNGGGHSGTALAGHFATARTLAGYKAVRQPGGYAQFTEPQPVYVTPAAGPRFTGPVLLLTSDQTASAAEDLTMALRSMSQVTQIGTATKGMLSDMHSLRLANGLEVTLSNQRYTSPTGQPLEDTGVVPTVSVENTLSDLQRQHDPVLEKALELARSEAITK</sequence>
<keyword evidence="4" id="KW-1185">Reference proteome</keyword>
<dbReference type="InterPro" id="IPR028204">
    <property type="entry name" value="Tricorn_C1"/>
</dbReference>
<dbReference type="EMBL" id="RWIT01000009">
    <property type="protein sequence ID" value="RSK47326.1"/>
    <property type="molecule type" value="Genomic_DNA"/>
</dbReference>
<evidence type="ECO:0000259" key="2">
    <source>
        <dbReference type="SMART" id="SM00245"/>
    </source>
</evidence>
<evidence type="ECO:0000313" key="4">
    <source>
        <dbReference type="Proteomes" id="UP000273500"/>
    </source>
</evidence>
<dbReference type="Pfam" id="PF14684">
    <property type="entry name" value="Tricorn_C1"/>
    <property type="match status" value="1"/>
</dbReference>
<dbReference type="RefSeq" id="WP_125421879.1">
    <property type="nucleotide sequence ID" value="NZ_RWIT01000009.1"/>
</dbReference>
<proteinExistence type="predicted"/>
<feature type="signal peptide" evidence="1">
    <location>
        <begin position="1"/>
        <end position="19"/>
    </location>
</feature>
<gene>
    <name evidence="3" type="ORF">EI291_15520</name>
</gene>
<organism evidence="3 4">
    <name type="scientific">Hymenobacter rigui</name>
    <dbReference type="NCBI Taxonomy" id="334424"/>
    <lineage>
        <taxon>Bacteria</taxon>
        <taxon>Pseudomonadati</taxon>
        <taxon>Bacteroidota</taxon>
        <taxon>Cytophagia</taxon>
        <taxon>Cytophagales</taxon>
        <taxon>Hymenobacteraceae</taxon>
        <taxon>Hymenobacter</taxon>
    </lineage>
</organism>
<dbReference type="AlphaFoldDB" id="A0A3R9MJH1"/>
<evidence type="ECO:0000313" key="3">
    <source>
        <dbReference type="EMBL" id="RSK47326.1"/>
    </source>
</evidence>
<name>A0A3R9MJH1_9BACT</name>
<feature type="domain" description="Tail specific protease" evidence="2">
    <location>
        <begin position="145"/>
        <end position="348"/>
    </location>
</feature>
<dbReference type="CDD" id="cd07563">
    <property type="entry name" value="Peptidase_S41_IRBP"/>
    <property type="match status" value="1"/>
</dbReference>
<dbReference type="SUPFAM" id="SSF52096">
    <property type="entry name" value="ClpP/crotonase"/>
    <property type="match status" value="1"/>
</dbReference>
<reference evidence="3 4" key="1">
    <citation type="submission" date="2018-12" db="EMBL/GenBank/DDBJ databases">
        <authorList>
            <person name="Feng G."/>
            <person name="Zhu H."/>
        </authorList>
    </citation>
    <scope>NUCLEOTIDE SEQUENCE [LARGE SCALE GENOMIC DNA]</scope>
    <source>
        <strain evidence="3 4">KCTC 12533</strain>
    </source>
</reference>
<dbReference type="OrthoDB" id="9812068at2"/>
<dbReference type="InterPro" id="IPR029045">
    <property type="entry name" value="ClpP/crotonase-like_dom_sf"/>
</dbReference>
<dbReference type="Gene3D" id="3.90.226.10">
    <property type="entry name" value="2-enoyl-CoA Hydratase, Chain A, domain 1"/>
    <property type="match status" value="1"/>
</dbReference>
<dbReference type="PANTHER" id="PTHR11261:SF3">
    <property type="entry name" value="RETINOL-BINDING PROTEIN 3"/>
    <property type="match status" value="1"/>
</dbReference>
<feature type="chain" id="PRO_5018783179" description="Tail specific protease domain-containing protein" evidence="1">
    <location>
        <begin position="20"/>
        <end position="376"/>
    </location>
</feature>
<dbReference type="PANTHER" id="PTHR11261">
    <property type="entry name" value="INTERPHOTORECEPTOR RETINOID-BINDING PROTEIN"/>
    <property type="match status" value="1"/>
</dbReference>
<dbReference type="Gene3D" id="3.30.750.44">
    <property type="match status" value="1"/>
</dbReference>
<comment type="caution">
    <text evidence="3">The sequence shown here is derived from an EMBL/GenBank/DDBJ whole genome shotgun (WGS) entry which is preliminary data.</text>
</comment>